<accession>A0A6C0J1R8</accession>
<proteinExistence type="predicted"/>
<protein>
    <submittedName>
        <fullName evidence="1">Uncharacterized protein</fullName>
    </submittedName>
</protein>
<reference evidence="1" key="1">
    <citation type="journal article" date="2020" name="Nature">
        <title>Giant virus diversity and host interactions through global metagenomics.</title>
        <authorList>
            <person name="Schulz F."/>
            <person name="Roux S."/>
            <person name="Paez-Espino D."/>
            <person name="Jungbluth S."/>
            <person name="Walsh D.A."/>
            <person name="Denef V.J."/>
            <person name="McMahon K.D."/>
            <person name="Konstantinidis K.T."/>
            <person name="Eloe-Fadrosh E.A."/>
            <person name="Kyrpides N.C."/>
            <person name="Woyke T."/>
        </authorList>
    </citation>
    <scope>NUCLEOTIDE SEQUENCE</scope>
    <source>
        <strain evidence="1">GVMAG-M-3300025676-16</strain>
    </source>
</reference>
<dbReference type="AlphaFoldDB" id="A0A6C0J1R8"/>
<organism evidence="1">
    <name type="scientific">viral metagenome</name>
    <dbReference type="NCBI Taxonomy" id="1070528"/>
    <lineage>
        <taxon>unclassified sequences</taxon>
        <taxon>metagenomes</taxon>
        <taxon>organismal metagenomes</taxon>
    </lineage>
</organism>
<sequence length="46" mass="5514">MEICKVFKEYEGSNLINDISHNKYIYNQESILSYLQYISLYCLKTT</sequence>
<dbReference type="EMBL" id="MN740294">
    <property type="protein sequence ID" value="QHT98586.1"/>
    <property type="molecule type" value="Genomic_DNA"/>
</dbReference>
<name>A0A6C0J1R8_9ZZZZ</name>
<evidence type="ECO:0000313" key="1">
    <source>
        <dbReference type="EMBL" id="QHT98586.1"/>
    </source>
</evidence>